<gene>
    <name evidence="1" type="ORF">H9966_04205</name>
</gene>
<protein>
    <submittedName>
        <fullName evidence="1">Uncharacterized protein</fullName>
    </submittedName>
</protein>
<sequence length="373" mass="43048">MYTIAEFTSQWKRLHHPAMNVDGDVAFYYQLYGRLYHLVGQEARCFDSHKTLPFLLYIENTVAIGLDGVYEYRYRSVGNVKSRWCDGLEMSANAASEVHNLVGKAVADAKYSALRQWMAECVLSGDFTHLNEMLTWFVREDKVLRSVFPDLRYRKAMFMRLAGNRQAARRMLWADLAFNWHDKRGDSLANTIAKQFRHETSFVEAEEKALLKEAAEILDTIHSERMDTYTVMERTDDCTLTLRHRDGRVFREVNFPMSVPQNVQGRHLAAQLVTYADKTYISGSAVWLNGEALPTWKGEANWNDIVKKEQDAAKLTYFTTTFGKRICLYDDLYTVPKDPEEAYYADMGIYFDEPNIFDFLGGRPNGKVIYLGG</sequence>
<organism evidence="1 2">
    <name type="scientific">Candidatus Prevotella avicola</name>
    <dbReference type="NCBI Taxonomy" id="2838738"/>
    <lineage>
        <taxon>Bacteria</taxon>
        <taxon>Pseudomonadati</taxon>
        <taxon>Bacteroidota</taxon>
        <taxon>Bacteroidia</taxon>
        <taxon>Bacteroidales</taxon>
        <taxon>Prevotellaceae</taxon>
        <taxon>Prevotella</taxon>
    </lineage>
</organism>
<evidence type="ECO:0000313" key="1">
    <source>
        <dbReference type="EMBL" id="HIZ69077.1"/>
    </source>
</evidence>
<accession>A0A9D2FYC9</accession>
<evidence type="ECO:0000313" key="2">
    <source>
        <dbReference type="Proteomes" id="UP000824055"/>
    </source>
</evidence>
<name>A0A9D2FYC9_9BACT</name>
<dbReference type="AlphaFoldDB" id="A0A9D2FYC9"/>
<dbReference type="Proteomes" id="UP000824055">
    <property type="component" value="Unassembled WGS sequence"/>
</dbReference>
<reference evidence="1" key="2">
    <citation type="submission" date="2021-04" db="EMBL/GenBank/DDBJ databases">
        <authorList>
            <person name="Gilroy R."/>
        </authorList>
    </citation>
    <scope>NUCLEOTIDE SEQUENCE</scope>
    <source>
        <strain evidence="1">ChiHecec3B27-8219</strain>
    </source>
</reference>
<comment type="caution">
    <text evidence="1">The sequence shown here is derived from an EMBL/GenBank/DDBJ whole genome shotgun (WGS) entry which is preliminary data.</text>
</comment>
<proteinExistence type="predicted"/>
<dbReference type="EMBL" id="DXBE01000031">
    <property type="protein sequence ID" value="HIZ69077.1"/>
    <property type="molecule type" value="Genomic_DNA"/>
</dbReference>
<reference evidence="1" key="1">
    <citation type="journal article" date="2021" name="PeerJ">
        <title>Extensive microbial diversity within the chicken gut microbiome revealed by metagenomics and culture.</title>
        <authorList>
            <person name="Gilroy R."/>
            <person name="Ravi A."/>
            <person name="Getino M."/>
            <person name="Pursley I."/>
            <person name="Horton D.L."/>
            <person name="Alikhan N.F."/>
            <person name="Baker D."/>
            <person name="Gharbi K."/>
            <person name="Hall N."/>
            <person name="Watson M."/>
            <person name="Adriaenssens E.M."/>
            <person name="Foster-Nyarko E."/>
            <person name="Jarju S."/>
            <person name="Secka A."/>
            <person name="Antonio M."/>
            <person name="Oren A."/>
            <person name="Chaudhuri R.R."/>
            <person name="La Ragione R."/>
            <person name="Hildebrand F."/>
            <person name="Pallen M.J."/>
        </authorList>
    </citation>
    <scope>NUCLEOTIDE SEQUENCE</scope>
    <source>
        <strain evidence="1">ChiHecec3B27-8219</strain>
    </source>
</reference>